<feature type="transmembrane region" description="Helical" evidence="1">
    <location>
        <begin position="979"/>
        <end position="1006"/>
    </location>
</feature>
<organism evidence="2">
    <name type="scientific">uncultured Sulfurovum sp</name>
    <dbReference type="NCBI Taxonomy" id="269237"/>
    <lineage>
        <taxon>Bacteria</taxon>
        <taxon>Pseudomonadati</taxon>
        <taxon>Campylobacterota</taxon>
        <taxon>Epsilonproteobacteria</taxon>
        <taxon>Campylobacterales</taxon>
        <taxon>Sulfurovaceae</taxon>
        <taxon>Sulfurovum</taxon>
        <taxon>environmental samples</taxon>
    </lineage>
</organism>
<keyword evidence="1" id="KW-0472">Membrane</keyword>
<dbReference type="SUPFAM" id="SSF82693">
    <property type="entry name" value="Multidrug efflux transporter AcrB pore domain, PN1, PN2, PC1 and PC2 subdomains"/>
    <property type="match status" value="3"/>
</dbReference>
<dbReference type="Pfam" id="PF00873">
    <property type="entry name" value="ACR_tran"/>
    <property type="match status" value="1"/>
</dbReference>
<dbReference type="Gene3D" id="3.30.70.1440">
    <property type="entry name" value="Multidrug efflux transporter AcrB pore domain"/>
    <property type="match status" value="1"/>
</dbReference>
<keyword evidence="1" id="KW-1133">Transmembrane helix</keyword>
<dbReference type="PANTHER" id="PTHR32063:SF18">
    <property type="entry name" value="CATION EFFLUX SYSTEM PROTEIN"/>
    <property type="match status" value="1"/>
</dbReference>
<accession>A0A6S6U1F9</accession>
<dbReference type="InterPro" id="IPR001036">
    <property type="entry name" value="Acrflvin-R"/>
</dbReference>
<name>A0A6S6U1F9_9BACT</name>
<gene>
    <name evidence="2" type="ORF">HELGO_WM25690</name>
</gene>
<dbReference type="GO" id="GO:0042910">
    <property type="term" value="F:xenobiotic transmembrane transporter activity"/>
    <property type="evidence" value="ECO:0007669"/>
    <property type="project" value="TreeGrafter"/>
</dbReference>
<feature type="transmembrane region" description="Helical" evidence="1">
    <location>
        <begin position="907"/>
        <end position="933"/>
    </location>
</feature>
<dbReference type="Gene3D" id="1.20.1640.10">
    <property type="entry name" value="Multidrug efflux transporter AcrB transmembrane domain"/>
    <property type="match status" value="2"/>
</dbReference>
<dbReference type="Gene3D" id="3.30.2090.10">
    <property type="entry name" value="Multidrug efflux transporter AcrB TolC docking domain, DN and DC subdomains"/>
    <property type="match status" value="2"/>
</dbReference>
<dbReference type="PRINTS" id="PR00702">
    <property type="entry name" value="ACRIFLAVINRP"/>
</dbReference>
<feature type="transmembrane region" description="Helical" evidence="1">
    <location>
        <begin position="433"/>
        <end position="452"/>
    </location>
</feature>
<feature type="transmembrane region" description="Helical" evidence="1">
    <location>
        <begin position="523"/>
        <end position="540"/>
    </location>
</feature>
<feature type="transmembrane region" description="Helical" evidence="1">
    <location>
        <begin position="361"/>
        <end position="381"/>
    </location>
</feature>
<evidence type="ECO:0000256" key="1">
    <source>
        <dbReference type="SAM" id="Phobius"/>
    </source>
</evidence>
<keyword evidence="1" id="KW-0812">Transmembrane</keyword>
<protein>
    <submittedName>
        <fullName evidence="2">Acriflavin resistance protein</fullName>
    </submittedName>
</protein>
<dbReference type="SUPFAM" id="SSF82866">
    <property type="entry name" value="Multidrug efflux transporter AcrB transmembrane domain"/>
    <property type="match status" value="2"/>
</dbReference>
<dbReference type="AlphaFoldDB" id="A0A6S6U1F9"/>
<feature type="transmembrane region" description="Helical" evidence="1">
    <location>
        <begin position="464"/>
        <end position="491"/>
    </location>
</feature>
<reference evidence="2" key="1">
    <citation type="submission" date="2020-01" db="EMBL/GenBank/DDBJ databases">
        <authorList>
            <person name="Meier V. D."/>
            <person name="Meier V D."/>
        </authorList>
    </citation>
    <scope>NUCLEOTIDE SEQUENCE</scope>
    <source>
        <strain evidence="2">HLG_WM_MAG_06</strain>
    </source>
</reference>
<sequence length="1013" mass="112291">MDIVKFSLKNRLIIYVVTILSIAYGLIAYEKMGKLQDPEFTIKDALIITPYVGASAKEVELEVSDRIEEALQKLPYLKEIDAKSIAGQSLIKVSIKNKYRSKELPQIWDEMRKKVEAIHPYLPPRASMPIINDDFGDVYGVLFAISGEEYSYDELKDYVDFLKKELILVEGVGKIDTFGEQQRAIVIEFNQEQLSALGISKTHILQALYLKNIVSNYGKVEVGEAYISIRPEGNIHKVEDLSNIIIRGVKSNSQIALKDIATVKDTYKEPSSSMVKYDGASAITLGISTQKGGNVVAMGERLDAKLKELKLQKPLGLNINTIVHQANDVKSAINTFMINLIEAVSIVIVVLLLFMGLRSGLIIGGVLMITIIGTFIFMSAFDVMIERVSLGALIIALGMLVDNAIVVIDGILVRINRGEEHEAAASKVVKQTAFPLLAATIIAILTFAIIGTSDDMTGEYTESLFIVILISLSLSWVFAITLTPLLAIHFLKPNKSAKNKKPYDSLFYKAYGAILKWSINYKYIVALFAIAVLAFSVFNFKEVKQSFFPELDRSQIMVDCYLPQGTSIATTEKTVDALSKEIQALDGVAHISSFIGQGSLRFLLIYAPEFPNTAYAQLLIDIKDVDKADSIIKEVEKLAKQNYPNVNAIGKRFVMGTGGGKVQVKVLGNDVDKLRAYEAQILEILQNEPKAKGVRSDWGNRVKAIRPIISDEKANLNGITRDAIANAILETFGGRTIGLYREGKHLIPIIFKGTEKEREDVKNLENIMIFSPMAQKRIPLRQIVSSYETVFEDDIIHRFNRQRAISIHADPITGELATVLLSEVKHKIETIPLDKGYTLEWHGEERLSAMAQKPIIEALPLFIVMMVLIMIALFNSIKKTIIIWLVVPFSIIGVVAGLLFMDKAFGFMSLLGLLSLSGMLIKNAIVLIDEIVLENEVNEKPLNLAIYNSGINRLRAVTMAALTTALGMIPLMGDPFFSSMAVVIVFGLVVATLLTMILVPVFYAIFYGSEKLK</sequence>
<dbReference type="EMBL" id="CACVAP010000097">
    <property type="protein sequence ID" value="CAA6821266.1"/>
    <property type="molecule type" value="Genomic_DNA"/>
</dbReference>
<dbReference type="GO" id="GO:0005886">
    <property type="term" value="C:plasma membrane"/>
    <property type="evidence" value="ECO:0007669"/>
    <property type="project" value="TreeGrafter"/>
</dbReference>
<dbReference type="InterPro" id="IPR027463">
    <property type="entry name" value="AcrB_DN_DC_subdom"/>
</dbReference>
<feature type="transmembrane region" description="Helical" evidence="1">
    <location>
        <begin position="12"/>
        <end position="29"/>
    </location>
</feature>
<dbReference type="Gene3D" id="3.30.70.1430">
    <property type="entry name" value="Multidrug efflux transporter AcrB pore domain"/>
    <property type="match status" value="2"/>
</dbReference>
<feature type="transmembrane region" description="Helical" evidence="1">
    <location>
        <begin position="393"/>
        <end position="412"/>
    </location>
</feature>
<feature type="transmembrane region" description="Helical" evidence="1">
    <location>
        <begin position="336"/>
        <end position="354"/>
    </location>
</feature>
<feature type="transmembrane region" description="Helical" evidence="1">
    <location>
        <begin position="855"/>
        <end position="874"/>
    </location>
</feature>
<evidence type="ECO:0000313" key="2">
    <source>
        <dbReference type="EMBL" id="CAA6821266.1"/>
    </source>
</evidence>
<dbReference type="Gene3D" id="3.30.70.1320">
    <property type="entry name" value="Multidrug efflux transporter AcrB pore domain like"/>
    <property type="match status" value="1"/>
</dbReference>
<feature type="transmembrane region" description="Helical" evidence="1">
    <location>
        <begin position="954"/>
        <end position="973"/>
    </location>
</feature>
<dbReference type="SUPFAM" id="SSF82714">
    <property type="entry name" value="Multidrug efflux transporter AcrB TolC docking domain, DN and DC subdomains"/>
    <property type="match status" value="2"/>
</dbReference>
<feature type="transmembrane region" description="Helical" evidence="1">
    <location>
        <begin position="881"/>
        <end position="901"/>
    </location>
</feature>
<proteinExistence type="predicted"/>
<dbReference type="PANTHER" id="PTHR32063">
    <property type="match status" value="1"/>
</dbReference>